<comment type="caution">
    <text evidence="1">The sequence shown here is derived from an EMBL/GenBank/DDBJ whole genome shotgun (WGS) entry which is preliminary data.</text>
</comment>
<accession>A0A368VHM4</accession>
<dbReference type="AlphaFoldDB" id="A0A368VHM4"/>
<name>A0A368VHM4_9BACL</name>
<evidence type="ECO:0000313" key="1">
    <source>
        <dbReference type="EMBL" id="RCW40652.1"/>
    </source>
</evidence>
<keyword evidence="2" id="KW-1185">Reference proteome</keyword>
<sequence>METIRSVKALITWDRDPSNYPCNNWLHDLIVNYGDLEGKQFTGEAWTVPVRITGPIKGTWDTYADVRFLVDDAPWQDLVSGYTFRLWAGREVATVKIL</sequence>
<dbReference type="RefSeq" id="WP_114384164.1">
    <property type="nucleotide sequence ID" value="NZ_QPJD01000030.1"/>
</dbReference>
<gene>
    <name evidence="1" type="ORF">DFP97_13031</name>
</gene>
<evidence type="ECO:0000313" key="2">
    <source>
        <dbReference type="Proteomes" id="UP000252415"/>
    </source>
</evidence>
<organism evidence="1 2">
    <name type="scientific">Paenibacillus prosopidis</name>
    <dbReference type="NCBI Taxonomy" id="630520"/>
    <lineage>
        <taxon>Bacteria</taxon>
        <taxon>Bacillati</taxon>
        <taxon>Bacillota</taxon>
        <taxon>Bacilli</taxon>
        <taxon>Bacillales</taxon>
        <taxon>Paenibacillaceae</taxon>
        <taxon>Paenibacillus</taxon>
    </lineage>
</organism>
<proteinExistence type="predicted"/>
<protein>
    <submittedName>
        <fullName evidence="1">Uncharacterized protein</fullName>
    </submittedName>
</protein>
<dbReference type="EMBL" id="QPJD01000030">
    <property type="protein sequence ID" value="RCW40652.1"/>
    <property type="molecule type" value="Genomic_DNA"/>
</dbReference>
<dbReference type="OrthoDB" id="2613670at2"/>
<dbReference type="Proteomes" id="UP000252415">
    <property type="component" value="Unassembled WGS sequence"/>
</dbReference>
<reference evidence="1 2" key="1">
    <citation type="submission" date="2018-07" db="EMBL/GenBank/DDBJ databases">
        <title>Genomic Encyclopedia of Type Strains, Phase III (KMG-III): the genomes of soil and plant-associated and newly described type strains.</title>
        <authorList>
            <person name="Whitman W."/>
        </authorList>
    </citation>
    <scope>NUCLEOTIDE SEQUENCE [LARGE SCALE GENOMIC DNA]</scope>
    <source>
        <strain evidence="1 2">CECT 7506</strain>
    </source>
</reference>